<keyword evidence="1" id="KW-0479">Metal-binding</keyword>
<protein>
    <submittedName>
        <fullName evidence="6">Mutator type transposase</fullName>
    </submittedName>
</protein>
<proteinExistence type="predicted"/>
<dbReference type="SMART" id="SM00575">
    <property type="entry name" value="ZnF_PMZ"/>
    <property type="match status" value="1"/>
</dbReference>
<keyword evidence="7" id="KW-1185">Reference proteome</keyword>
<comment type="caution">
    <text evidence="6">The sequence shown here is derived from an EMBL/GenBank/DDBJ whole genome shotgun (WGS) entry which is preliminary data.</text>
</comment>
<keyword evidence="3" id="KW-0862">Zinc</keyword>
<evidence type="ECO:0000313" key="6">
    <source>
        <dbReference type="EMBL" id="GJT05302.1"/>
    </source>
</evidence>
<dbReference type="Pfam" id="PF04434">
    <property type="entry name" value="SWIM"/>
    <property type="match status" value="1"/>
</dbReference>
<dbReference type="InterPro" id="IPR007527">
    <property type="entry name" value="Znf_SWIM"/>
</dbReference>
<dbReference type="PROSITE" id="PS50966">
    <property type="entry name" value="ZF_SWIM"/>
    <property type="match status" value="1"/>
</dbReference>
<dbReference type="PANTHER" id="PTHR31973:SF190">
    <property type="entry name" value="MULE TRANSPOSASE DOMAIN-CONTAINING PROTEIN"/>
    <property type="match status" value="1"/>
</dbReference>
<dbReference type="Proteomes" id="UP001151760">
    <property type="component" value="Unassembled WGS sequence"/>
</dbReference>
<dbReference type="PANTHER" id="PTHR31973">
    <property type="entry name" value="POLYPROTEIN, PUTATIVE-RELATED"/>
    <property type="match status" value="1"/>
</dbReference>
<reference evidence="6" key="1">
    <citation type="journal article" date="2022" name="Int. J. Mol. Sci.">
        <title>Draft Genome of Tanacetum Coccineum: Genomic Comparison of Closely Related Tanacetum-Family Plants.</title>
        <authorList>
            <person name="Yamashiro T."/>
            <person name="Shiraishi A."/>
            <person name="Nakayama K."/>
            <person name="Satake H."/>
        </authorList>
    </citation>
    <scope>NUCLEOTIDE SEQUENCE</scope>
</reference>
<accession>A0ABQ5AUB6</accession>
<evidence type="ECO:0000256" key="1">
    <source>
        <dbReference type="ARBA" id="ARBA00022723"/>
    </source>
</evidence>
<dbReference type="InterPro" id="IPR018289">
    <property type="entry name" value="MULE_transposase_dom"/>
</dbReference>
<sequence length="628" mass="72285">MIALQNFESAGGLPVEKVWLHLSSLATNATHITTSIQSSCIMVEGSRILQTNNTLMVMFSLLTLLDIDDFTIPLKSLDVGLKRVVSDTDFSNKNFIGYVKNHKIMDFYLVLVEKTESSGDEDGQSDSESEDANDLVDEEHLVEEVEVNMNKFNFQLDGEDETDFIDPIQPHVNVTEDDLEVLDFDSLESDQEDVPENARSRGLRKLRKKHMSYGIRNNFYIGKEFVNKDLAKERIRAYAVETRRNLDFKVNDKRRIRVICNGVVPTLNSKNEYVDKIQRPNQDISEKGKGIMQDAKEDKLSCPWLLYLSKGDKSKWLVKTFKDEHKCLQSMQIKHCKGTGSFEGDVKIQYSLLRDYANELQRCNPDTTIKIDVYGEEDHEKLTRMFRRIYVCLGALKRVGMDANNGIYPVAYSIVESENQYSWTWFLPCLGDDVDLYTNSNFTFITDRQKGLVPTIAKLFRAAEHRFYVRHINENMNITWKGGDYKEMLWKCATSTTIVRFEKNMAELKNYNKKAHEWLSKIPPEHWSRAYFSGRVHCDLLINNLCEIKEAASECSVDWNGSDLFQVKGPYQDQCVVNLNQKTCSCKKWEISGIPCKHVIAAIHDMADNGMDVGTPEDWVHESYKLQT</sequence>
<keyword evidence="2 4" id="KW-0863">Zinc-finger</keyword>
<evidence type="ECO:0000256" key="4">
    <source>
        <dbReference type="PROSITE-ProRule" id="PRU00325"/>
    </source>
</evidence>
<gene>
    <name evidence="6" type="ORF">Tco_0839764</name>
</gene>
<feature type="domain" description="SWIM-type" evidence="5">
    <location>
        <begin position="565"/>
        <end position="607"/>
    </location>
</feature>
<dbReference type="Pfam" id="PF10551">
    <property type="entry name" value="MULE"/>
    <property type="match status" value="1"/>
</dbReference>
<name>A0ABQ5AUB6_9ASTR</name>
<evidence type="ECO:0000259" key="5">
    <source>
        <dbReference type="PROSITE" id="PS50966"/>
    </source>
</evidence>
<evidence type="ECO:0000256" key="2">
    <source>
        <dbReference type="ARBA" id="ARBA00022771"/>
    </source>
</evidence>
<evidence type="ECO:0000313" key="7">
    <source>
        <dbReference type="Proteomes" id="UP001151760"/>
    </source>
</evidence>
<evidence type="ECO:0000256" key="3">
    <source>
        <dbReference type="ARBA" id="ARBA00022833"/>
    </source>
</evidence>
<dbReference type="EMBL" id="BQNB010012576">
    <property type="protein sequence ID" value="GJT05302.1"/>
    <property type="molecule type" value="Genomic_DNA"/>
</dbReference>
<organism evidence="6 7">
    <name type="scientific">Tanacetum coccineum</name>
    <dbReference type="NCBI Taxonomy" id="301880"/>
    <lineage>
        <taxon>Eukaryota</taxon>
        <taxon>Viridiplantae</taxon>
        <taxon>Streptophyta</taxon>
        <taxon>Embryophyta</taxon>
        <taxon>Tracheophyta</taxon>
        <taxon>Spermatophyta</taxon>
        <taxon>Magnoliopsida</taxon>
        <taxon>eudicotyledons</taxon>
        <taxon>Gunneridae</taxon>
        <taxon>Pentapetalae</taxon>
        <taxon>asterids</taxon>
        <taxon>campanulids</taxon>
        <taxon>Asterales</taxon>
        <taxon>Asteraceae</taxon>
        <taxon>Asteroideae</taxon>
        <taxon>Anthemideae</taxon>
        <taxon>Anthemidinae</taxon>
        <taxon>Tanacetum</taxon>
    </lineage>
</organism>
<reference evidence="6" key="2">
    <citation type="submission" date="2022-01" db="EMBL/GenBank/DDBJ databases">
        <authorList>
            <person name="Yamashiro T."/>
            <person name="Shiraishi A."/>
            <person name="Satake H."/>
            <person name="Nakayama K."/>
        </authorList>
    </citation>
    <scope>NUCLEOTIDE SEQUENCE</scope>
</reference>
<dbReference type="InterPro" id="IPR006564">
    <property type="entry name" value="Znf_PMZ"/>
</dbReference>